<dbReference type="Proteomes" id="UP000033865">
    <property type="component" value="Unassembled WGS sequence"/>
</dbReference>
<keyword evidence="1" id="KW-0812">Transmembrane</keyword>
<name>A0A0G2AVL0_9BACT</name>
<keyword evidence="1" id="KW-1133">Transmembrane helix</keyword>
<dbReference type="AlphaFoldDB" id="A0A0G2AVL0"/>
<protein>
    <recommendedName>
        <fullName evidence="4">DUF1648 domain-containing protein</fullName>
    </recommendedName>
</protein>
<reference evidence="2 3" key="1">
    <citation type="journal article" date="2015" name="Nature">
        <title>rRNA introns, odd ribosomes, and small enigmatic genomes across a large radiation of phyla.</title>
        <authorList>
            <person name="Brown C.T."/>
            <person name="Hug L.A."/>
            <person name="Thomas B.C."/>
            <person name="Sharon I."/>
            <person name="Castelle C.J."/>
            <person name="Singh A."/>
            <person name="Wilkins M.J."/>
            <person name="Williams K.H."/>
            <person name="Banfield J.F."/>
        </authorList>
    </citation>
    <scope>NUCLEOTIDE SEQUENCE [LARGE SCALE GENOMIC DNA]</scope>
</reference>
<gene>
    <name evidence="2" type="ORF">UY82_C0007G0007</name>
</gene>
<dbReference type="EMBL" id="LCRN01000007">
    <property type="protein sequence ID" value="KKW36939.1"/>
    <property type="molecule type" value="Genomic_DNA"/>
</dbReference>
<accession>A0A0G2AVL0</accession>
<organism evidence="2 3">
    <name type="scientific">Candidatus Uhrbacteria bacterium GW2011_GWC2_53_7</name>
    <dbReference type="NCBI Taxonomy" id="1618986"/>
    <lineage>
        <taxon>Bacteria</taxon>
        <taxon>Candidatus Uhriibacteriota</taxon>
    </lineage>
</organism>
<evidence type="ECO:0000313" key="3">
    <source>
        <dbReference type="Proteomes" id="UP000033865"/>
    </source>
</evidence>
<evidence type="ECO:0000313" key="2">
    <source>
        <dbReference type="EMBL" id="KKW36939.1"/>
    </source>
</evidence>
<keyword evidence="1" id="KW-0472">Membrane</keyword>
<proteinExistence type="predicted"/>
<evidence type="ECO:0000256" key="1">
    <source>
        <dbReference type="SAM" id="Phobius"/>
    </source>
</evidence>
<sequence>MSVFNAVGRSQEDFRSYFASHARAKWIALFSLTLVMLMVVLPLSRLLPIVRENPFIPLHYNIYLGIDGFGPWYRIFILPVLGLVMLVLNLSLASRFSEIERRTPLLPLGFHQGEPMLAQLVLWLTPILEVVLFAGVVFTLLLNL</sequence>
<feature type="transmembrane region" description="Helical" evidence="1">
    <location>
        <begin position="26"/>
        <end position="47"/>
    </location>
</feature>
<evidence type="ECO:0008006" key="4">
    <source>
        <dbReference type="Google" id="ProtNLM"/>
    </source>
</evidence>
<comment type="caution">
    <text evidence="2">The sequence shown here is derived from an EMBL/GenBank/DDBJ whole genome shotgun (WGS) entry which is preliminary data.</text>
</comment>
<feature type="transmembrane region" description="Helical" evidence="1">
    <location>
        <begin position="72"/>
        <end position="92"/>
    </location>
</feature>
<feature type="transmembrane region" description="Helical" evidence="1">
    <location>
        <begin position="120"/>
        <end position="142"/>
    </location>
</feature>